<evidence type="ECO:0000313" key="2">
    <source>
        <dbReference type="Proteomes" id="UP000054166"/>
    </source>
</evidence>
<organism evidence="1 2">
    <name type="scientific">Piloderma croceum (strain F 1598)</name>
    <dbReference type="NCBI Taxonomy" id="765440"/>
    <lineage>
        <taxon>Eukaryota</taxon>
        <taxon>Fungi</taxon>
        <taxon>Dikarya</taxon>
        <taxon>Basidiomycota</taxon>
        <taxon>Agaricomycotina</taxon>
        <taxon>Agaricomycetes</taxon>
        <taxon>Agaricomycetidae</taxon>
        <taxon>Atheliales</taxon>
        <taxon>Atheliaceae</taxon>
        <taxon>Piloderma</taxon>
    </lineage>
</organism>
<proteinExistence type="predicted"/>
<evidence type="ECO:0000313" key="1">
    <source>
        <dbReference type="EMBL" id="KIM87200.1"/>
    </source>
</evidence>
<sequence>MTNKVTTLSTPAQRERHNCSPCKPMVPGLPVNQVGKMNVEENMQSHCLLYPNTRPVGKVRVYHCKTWRQTNREKKVTVYQQWVHRTTCGAQHLKLPISHKCSTRSICPALPEQAFTTASAKTSNEQPNRDKSETCLFLKLWDDILDGLALNF</sequence>
<dbReference type="EMBL" id="KN832980">
    <property type="protein sequence ID" value="KIM87200.1"/>
    <property type="molecule type" value="Genomic_DNA"/>
</dbReference>
<dbReference type="Proteomes" id="UP000054166">
    <property type="component" value="Unassembled WGS sequence"/>
</dbReference>
<reference evidence="1 2" key="1">
    <citation type="submission" date="2014-04" db="EMBL/GenBank/DDBJ databases">
        <authorList>
            <consortium name="DOE Joint Genome Institute"/>
            <person name="Kuo A."/>
            <person name="Tarkka M."/>
            <person name="Buscot F."/>
            <person name="Kohler A."/>
            <person name="Nagy L.G."/>
            <person name="Floudas D."/>
            <person name="Copeland A."/>
            <person name="Barry K.W."/>
            <person name="Cichocki N."/>
            <person name="Veneault-Fourrey C."/>
            <person name="LaButti K."/>
            <person name="Lindquist E.A."/>
            <person name="Lipzen A."/>
            <person name="Lundell T."/>
            <person name="Morin E."/>
            <person name="Murat C."/>
            <person name="Sun H."/>
            <person name="Tunlid A."/>
            <person name="Henrissat B."/>
            <person name="Grigoriev I.V."/>
            <person name="Hibbett D.S."/>
            <person name="Martin F."/>
            <person name="Nordberg H.P."/>
            <person name="Cantor M.N."/>
            <person name="Hua S.X."/>
        </authorList>
    </citation>
    <scope>NUCLEOTIDE SEQUENCE [LARGE SCALE GENOMIC DNA]</scope>
    <source>
        <strain evidence="1 2">F 1598</strain>
    </source>
</reference>
<protein>
    <submittedName>
        <fullName evidence="1">Uncharacterized protein</fullName>
    </submittedName>
</protein>
<dbReference type="AlphaFoldDB" id="A0A0C3FSL7"/>
<gene>
    <name evidence="1" type="ORF">PILCRDRAFT_303711</name>
</gene>
<dbReference type="InParanoid" id="A0A0C3FSL7"/>
<accession>A0A0C3FSL7</accession>
<keyword evidence="2" id="KW-1185">Reference proteome</keyword>
<name>A0A0C3FSL7_PILCF</name>
<reference evidence="2" key="2">
    <citation type="submission" date="2015-01" db="EMBL/GenBank/DDBJ databases">
        <title>Evolutionary Origins and Diversification of the Mycorrhizal Mutualists.</title>
        <authorList>
            <consortium name="DOE Joint Genome Institute"/>
            <consortium name="Mycorrhizal Genomics Consortium"/>
            <person name="Kohler A."/>
            <person name="Kuo A."/>
            <person name="Nagy L.G."/>
            <person name="Floudas D."/>
            <person name="Copeland A."/>
            <person name="Barry K.W."/>
            <person name="Cichocki N."/>
            <person name="Veneault-Fourrey C."/>
            <person name="LaButti K."/>
            <person name="Lindquist E.A."/>
            <person name="Lipzen A."/>
            <person name="Lundell T."/>
            <person name="Morin E."/>
            <person name="Murat C."/>
            <person name="Riley R."/>
            <person name="Ohm R."/>
            <person name="Sun H."/>
            <person name="Tunlid A."/>
            <person name="Henrissat B."/>
            <person name="Grigoriev I.V."/>
            <person name="Hibbett D.S."/>
            <person name="Martin F."/>
        </authorList>
    </citation>
    <scope>NUCLEOTIDE SEQUENCE [LARGE SCALE GENOMIC DNA]</scope>
    <source>
        <strain evidence="2">F 1598</strain>
    </source>
</reference>
<dbReference type="HOGENOM" id="CLU_1723064_0_0_1"/>